<keyword evidence="2" id="KW-0808">Transferase</keyword>
<gene>
    <name evidence="2" type="ORF">MKI79_10170</name>
</gene>
<evidence type="ECO:0000313" key="2">
    <source>
        <dbReference type="EMBL" id="MCJ8147251.1"/>
    </source>
</evidence>
<name>A0A9X1X3I8_9GAMM</name>
<dbReference type="GO" id="GO:0003964">
    <property type="term" value="F:RNA-directed DNA polymerase activity"/>
    <property type="evidence" value="ECO:0007669"/>
    <property type="project" value="UniProtKB-KW"/>
</dbReference>
<comment type="caution">
    <text evidence="2">The sequence shown here is derived from an EMBL/GenBank/DDBJ whole genome shotgun (WGS) entry which is preliminary data.</text>
</comment>
<keyword evidence="2" id="KW-0695">RNA-directed DNA polymerase</keyword>
<evidence type="ECO:0000259" key="1">
    <source>
        <dbReference type="Pfam" id="PF00078"/>
    </source>
</evidence>
<dbReference type="Pfam" id="PF00078">
    <property type="entry name" value="RVT_1"/>
    <property type="match status" value="1"/>
</dbReference>
<protein>
    <submittedName>
        <fullName evidence="2">RNA-directed DNA polymerase</fullName>
    </submittedName>
</protein>
<dbReference type="Proteomes" id="UP001139701">
    <property type="component" value="Unassembled WGS sequence"/>
</dbReference>
<evidence type="ECO:0000313" key="3">
    <source>
        <dbReference type="Proteomes" id="UP001139701"/>
    </source>
</evidence>
<dbReference type="CDD" id="cd01646">
    <property type="entry name" value="RT_Bac_retron_I"/>
    <property type="match status" value="1"/>
</dbReference>
<reference evidence="2" key="1">
    <citation type="submission" date="2022-02" db="EMBL/GenBank/DDBJ databases">
        <title>Acinetobacter A3.8 sp. nov., isolated from Sediment (Zhairuo Island).</title>
        <authorList>
            <person name="Zheng K."/>
        </authorList>
    </citation>
    <scope>NUCLEOTIDE SEQUENCE</scope>
    <source>
        <strain evidence="2">A3.8</strain>
    </source>
</reference>
<accession>A0A9X1X3I8</accession>
<organism evidence="2 3">
    <name type="scientific">Acinetobacter sedimenti</name>
    <dbReference type="NCBI Taxonomy" id="2919922"/>
    <lineage>
        <taxon>Bacteria</taxon>
        <taxon>Pseudomonadati</taxon>
        <taxon>Pseudomonadota</taxon>
        <taxon>Gammaproteobacteria</taxon>
        <taxon>Moraxellales</taxon>
        <taxon>Moraxellaceae</taxon>
        <taxon>Acinetobacter</taxon>
    </lineage>
</organism>
<proteinExistence type="predicted"/>
<dbReference type="AlphaFoldDB" id="A0A9X1X3I8"/>
<dbReference type="RefSeq" id="WP_241572976.1">
    <property type="nucleotide sequence ID" value="NZ_JAKUML010000017.1"/>
</dbReference>
<feature type="domain" description="Reverse transcriptase" evidence="1">
    <location>
        <begin position="138"/>
        <end position="276"/>
    </location>
</feature>
<dbReference type="EMBL" id="JAKUML010000017">
    <property type="protein sequence ID" value="MCJ8147251.1"/>
    <property type="molecule type" value="Genomic_DNA"/>
</dbReference>
<dbReference type="InterPro" id="IPR000477">
    <property type="entry name" value="RT_dom"/>
</dbReference>
<keyword evidence="3" id="KW-1185">Reference proteome</keyword>
<keyword evidence="2" id="KW-0548">Nucleotidyltransferase</keyword>
<sequence>MKTYIEYLDDISELELHDGLVGYGLFAEKIPNFLCSTAFLQYCHTNNPVLDSKPKDYIRYSSMRNINIPRSMAVPEPFAYLDQIKCLSQNWSTIKDHFRNKTTDDDYKISRIHIRKTLKKPELFEMNYKNHSKDGDPEQDIIIKSKFVAIADISTCFPSIYSHAIAWALVGKETAKQKQKIKSEWFNQLDFYTRNLKHGETNGVLIGPHSSNLISEIILVAVDHELTKKGFKYVRNIDDYTCYVESHEQADQFFICLSAELKKYELSLNCKKSKITPLPQASVKNWVTKLNHFNFVNTYKYKDKWAIRTKELKGFLDFVIELMLKENSDSAVLNYAIRILSNKHLGENAQNYYLKQIHHLVLLFPYLVTVLEKSVFEPHNISADTIKKIADDIYSYGISKNIYEACSYALYWALKYDFKMEQHVKIKQNSLDSLDCIFLMISYLYDKKYNKKIYLVEYKKLAKSLKVNDFDQYWLFIYEILPWSDLTNNYKAMKNDDVSFIKPDFLT</sequence>